<evidence type="ECO:0000313" key="1">
    <source>
        <dbReference type="EMBL" id="ETV64117.1"/>
    </source>
</evidence>
<sequence length="793" mass="88911">MTQVQFDANSAHVFVLKTKFRDGVVDTLYCSLCKTTRNLLAREIVMGRVDASLRTHGAFLAQCSDPECVHVGAFKIMATNLPSPPRGVDLSSVCDIVPGCQFGVTSLDMRTQLFASVQAHGNPLDRVLLVLEGENSWKCTTCPRNDECSHRTTWQSFQEAAHADMGIDMGVDMEWLQDDVEQTSTPWVVPAVSFPVQAHLQAEVRMRRGFHTLSQMTSTAFVPRQLHLPVCPCGSPYNEEARVPDCVGTVYGVLHSVQIVVQQFRCTNLDCTNLLPFDGFYHGFLRTGRTTFIDLDLVNLIRLNTIVGATPMSATLDINLAKSFNCPHCGSLDTAPIIIGDGNAKMACRREYSTTRQAYPRHSIPRHGIPLEHRQYIRHAETRKQLLNFCGSRAFQGDNPPNAMTPGVHNHLRALLVDHAEDVVPLLDVLVYGDECVNGLCPRQWREFLGDLARQSPVQNAVVRSPNVMARVLLDLGRPSRRRDAFAETTTLSNLQRNMPSLASALRATGMDVDCDHPMWPALSPILTRLSVVFCTYLQTLPANEQTPPPDDLDACTNTYTDEDLHEWFPGAPCRRTLGAYQDQHRKDDTICSKSAPSVRYKMPGIFHFCCPHGICLGFSVMHDHESPVHPFSILCQRWSNSDYPRVVIMDNACNLHTYCLRREPYFFRNVWFLVDRLHYCNHVNCSSGYKVDNFPFLKDISTVACEAFNSSFKAVVKQAGFMGMDNFILFTKHFITSTNDRRIENLKTEIQAGGMKCETWRSVNALISNLELPSNRLPCVQTDPCSLCAAGR</sequence>
<dbReference type="VEuPathDB" id="FungiDB:H257_18951"/>
<dbReference type="AlphaFoldDB" id="W4F9J0"/>
<dbReference type="OrthoDB" id="6073341at2759"/>
<protein>
    <recommendedName>
        <fullName evidence="2">HMG domain-containing protein</fullName>
    </recommendedName>
</protein>
<dbReference type="PANTHER" id="PTHR34305">
    <property type="entry name" value="EXPRESSED PROTEIN"/>
    <property type="match status" value="1"/>
</dbReference>
<evidence type="ECO:0008006" key="2">
    <source>
        <dbReference type="Google" id="ProtNLM"/>
    </source>
</evidence>
<dbReference type="RefSeq" id="XP_009846402.1">
    <property type="nucleotide sequence ID" value="XM_009848100.1"/>
</dbReference>
<proteinExistence type="predicted"/>
<reference evidence="1" key="1">
    <citation type="submission" date="2013-12" db="EMBL/GenBank/DDBJ databases">
        <title>The Genome Sequence of Aphanomyces astaci APO3.</title>
        <authorList>
            <consortium name="The Broad Institute Genomics Platform"/>
            <person name="Russ C."/>
            <person name="Tyler B."/>
            <person name="van West P."/>
            <person name="Dieguez-Uribeondo J."/>
            <person name="Young S.K."/>
            <person name="Zeng Q."/>
            <person name="Gargeya S."/>
            <person name="Fitzgerald M."/>
            <person name="Abouelleil A."/>
            <person name="Alvarado L."/>
            <person name="Chapman S.B."/>
            <person name="Gainer-Dewar J."/>
            <person name="Goldberg J."/>
            <person name="Griggs A."/>
            <person name="Gujja S."/>
            <person name="Hansen M."/>
            <person name="Howarth C."/>
            <person name="Imamovic A."/>
            <person name="Ireland A."/>
            <person name="Larimer J."/>
            <person name="McCowan C."/>
            <person name="Murphy C."/>
            <person name="Pearson M."/>
            <person name="Poon T.W."/>
            <person name="Priest M."/>
            <person name="Roberts A."/>
            <person name="Saif S."/>
            <person name="Shea T."/>
            <person name="Sykes S."/>
            <person name="Wortman J."/>
            <person name="Nusbaum C."/>
            <person name="Birren B."/>
        </authorList>
    </citation>
    <scope>NUCLEOTIDE SEQUENCE [LARGE SCALE GENOMIC DNA]</scope>
    <source>
        <strain evidence="1">APO3</strain>
    </source>
</reference>
<dbReference type="PANTHER" id="PTHR34305:SF1">
    <property type="entry name" value="SWIM-TYPE DOMAIN-CONTAINING PROTEIN"/>
    <property type="match status" value="1"/>
</dbReference>
<dbReference type="GeneID" id="20820947"/>
<organism evidence="1">
    <name type="scientific">Aphanomyces astaci</name>
    <name type="common">Crayfish plague agent</name>
    <dbReference type="NCBI Taxonomy" id="112090"/>
    <lineage>
        <taxon>Eukaryota</taxon>
        <taxon>Sar</taxon>
        <taxon>Stramenopiles</taxon>
        <taxon>Oomycota</taxon>
        <taxon>Saprolegniomycetes</taxon>
        <taxon>Saprolegniales</taxon>
        <taxon>Verrucalvaceae</taxon>
        <taxon>Aphanomyces</taxon>
    </lineage>
</organism>
<name>W4F9J0_APHAT</name>
<gene>
    <name evidence="1" type="ORF">H257_18951</name>
</gene>
<dbReference type="EMBL" id="KI913392">
    <property type="protein sequence ID" value="ETV64117.1"/>
    <property type="molecule type" value="Genomic_DNA"/>
</dbReference>
<dbReference type="STRING" id="112090.W4F9J0"/>
<accession>W4F9J0</accession>